<keyword evidence="3" id="KW-1185">Reference proteome</keyword>
<name>A0A510K0E1_9FUSO</name>
<sequence length="597" mass="69331">MTISPIEINQRISKSIDKNQTELLGNLQIYLISTSGNDNQNETSKTKNSLDGKSNNINAKKVISTVRANEKTYLLLKSIELEITNSMLDHSKLTMSFTNLKSDRYTEDIVKEMLELPPNLTQNRVYIGINTVDGKTLFYGVVNSFQKDESIRKYKLEAFSISKLIDRFPQYIDFKTGYSIGFFLKKFQSKVKKYLLNEADNIKEKSEFSTISFDIKNERFPFLNIKKYNPILMLNTTYWEFLKKIMYFESFKIPVYVKGKSIVIGFSKKSEEEENITEKIKLNFETKNQIREIREIGDYYAGYCIYKSKIVIKDTTGTEYYYASATLDEIVNELKITQQEIDTIQLVGKVESVENMEKIDNIIEEKKQFLVNFNKELEKRKLKLKQEEQALLSKEQNMDINSSRDLQKEKKEIEEKRKQLSKKLENIEKMIEINKKTIESKVKKTKYVGVRVNFDDFLKNLGIKFANKEYRQDIEGAENGVYTAEMAGEKSSKIVELNDTDKVNETVKVENEYFYGFEILSNSGYSKGNSLTIKPQIGEEVVVNITKTLSYVNGTLENANKDNIMNEIIKFNATKMNIQMDEEMEAKAANIVYEIEE</sequence>
<evidence type="ECO:0000313" key="2">
    <source>
        <dbReference type="EMBL" id="BBM44191.1"/>
    </source>
</evidence>
<gene>
    <name evidence="2" type="ORF">JMUB3870_0298</name>
</gene>
<dbReference type="EMBL" id="AP019831">
    <property type="protein sequence ID" value="BBM44191.1"/>
    <property type="molecule type" value="Genomic_DNA"/>
</dbReference>
<organism evidence="2 3">
    <name type="scientific">Leptotrichia trevisanii</name>
    <dbReference type="NCBI Taxonomy" id="109328"/>
    <lineage>
        <taxon>Bacteria</taxon>
        <taxon>Fusobacteriati</taxon>
        <taxon>Fusobacteriota</taxon>
        <taxon>Fusobacteriia</taxon>
        <taxon>Fusobacteriales</taxon>
        <taxon>Leptotrichiaceae</taxon>
        <taxon>Leptotrichia</taxon>
    </lineage>
</organism>
<evidence type="ECO:0000313" key="3">
    <source>
        <dbReference type="Proteomes" id="UP000422644"/>
    </source>
</evidence>
<dbReference type="RefSeq" id="WP_155282360.1">
    <property type="nucleotide sequence ID" value="NZ_AP019831.1"/>
</dbReference>
<protein>
    <submittedName>
        <fullName evidence="2">Uncharacterized protein</fullName>
    </submittedName>
</protein>
<accession>A0A510K0E1</accession>
<evidence type="ECO:0000256" key="1">
    <source>
        <dbReference type="SAM" id="Coils"/>
    </source>
</evidence>
<proteinExistence type="predicted"/>
<keyword evidence="1" id="KW-0175">Coiled coil</keyword>
<feature type="coiled-coil region" evidence="1">
    <location>
        <begin position="370"/>
        <end position="437"/>
    </location>
</feature>
<reference evidence="2 3" key="1">
    <citation type="submission" date="2019-07" db="EMBL/GenBank/DDBJ databases">
        <title>Complete Genome Sequence of Leptotrichia trevisanii Strain JMUB3870.</title>
        <authorList>
            <person name="Watanabe S."/>
            <person name="Cui L."/>
        </authorList>
    </citation>
    <scope>NUCLEOTIDE SEQUENCE [LARGE SCALE GENOMIC DNA]</scope>
    <source>
        <strain evidence="2 3">JMUB3870</strain>
    </source>
</reference>
<dbReference type="Proteomes" id="UP000422644">
    <property type="component" value="Chromosome"/>
</dbReference>
<dbReference type="AlphaFoldDB" id="A0A510K0E1"/>